<dbReference type="Proteomes" id="UP001153148">
    <property type="component" value="Unassembled WGS sequence"/>
</dbReference>
<dbReference type="EMBL" id="CAJPIN010024400">
    <property type="protein sequence ID" value="CAG2063109.1"/>
    <property type="molecule type" value="Genomic_DNA"/>
</dbReference>
<sequence>MHSCWRQSSQSKVIQLYNLSVCVTRVEKSCCDVFTSAMFVSFPIQNHVIQIRTILYCTVPILLLLYQTIQYSATVLIVFDIVL</sequence>
<name>A0ABN7P7H1_TIMPD</name>
<evidence type="ECO:0000313" key="3">
    <source>
        <dbReference type="Proteomes" id="UP001153148"/>
    </source>
</evidence>
<evidence type="ECO:0000256" key="1">
    <source>
        <dbReference type="SAM" id="Phobius"/>
    </source>
</evidence>
<proteinExistence type="predicted"/>
<gene>
    <name evidence="2" type="ORF">TPAB3V08_LOCUS10057</name>
</gene>
<keyword evidence="1" id="KW-0812">Transmembrane</keyword>
<protein>
    <submittedName>
        <fullName evidence="2">Uncharacterized protein</fullName>
    </submittedName>
</protein>
<feature type="transmembrane region" description="Helical" evidence="1">
    <location>
        <begin position="54"/>
        <end position="79"/>
    </location>
</feature>
<reference evidence="2" key="1">
    <citation type="submission" date="2021-03" db="EMBL/GenBank/DDBJ databases">
        <authorList>
            <person name="Tran Van P."/>
        </authorList>
    </citation>
    <scope>NUCLEOTIDE SEQUENCE</scope>
</reference>
<keyword evidence="1" id="KW-1133">Transmembrane helix</keyword>
<organism evidence="2 3">
    <name type="scientific">Timema podura</name>
    <name type="common">Walking stick</name>
    <dbReference type="NCBI Taxonomy" id="61482"/>
    <lineage>
        <taxon>Eukaryota</taxon>
        <taxon>Metazoa</taxon>
        <taxon>Ecdysozoa</taxon>
        <taxon>Arthropoda</taxon>
        <taxon>Hexapoda</taxon>
        <taxon>Insecta</taxon>
        <taxon>Pterygota</taxon>
        <taxon>Neoptera</taxon>
        <taxon>Polyneoptera</taxon>
        <taxon>Phasmatodea</taxon>
        <taxon>Timematodea</taxon>
        <taxon>Timematoidea</taxon>
        <taxon>Timematidae</taxon>
        <taxon>Timema</taxon>
    </lineage>
</organism>
<accession>A0ABN7P7H1</accession>
<evidence type="ECO:0000313" key="2">
    <source>
        <dbReference type="EMBL" id="CAG2063109.1"/>
    </source>
</evidence>
<keyword evidence="1" id="KW-0472">Membrane</keyword>
<comment type="caution">
    <text evidence="2">The sequence shown here is derived from an EMBL/GenBank/DDBJ whole genome shotgun (WGS) entry which is preliminary data.</text>
</comment>
<keyword evidence="3" id="KW-1185">Reference proteome</keyword>